<organism evidence="4">
    <name type="scientific">Psilocybe cubensis</name>
    <name type="common">Psychedelic mushroom</name>
    <name type="synonym">Stropharia cubensis</name>
    <dbReference type="NCBI Taxonomy" id="181762"/>
    <lineage>
        <taxon>Eukaryota</taxon>
        <taxon>Fungi</taxon>
        <taxon>Dikarya</taxon>
        <taxon>Basidiomycota</taxon>
        <taxon>Agaricomycotina</taxon>
        <taxon>Agaricomycetes</taxon>
        <taxon>Agaricomycetidae</taxon>
        <taxon>Agaricales</taxon>
        <taxon>Agaricineae</taxon>
        <taxon>Strophariaceae</taxon>
        <taxon>Psilocybe</taxon>
    </lineage>
</organism>
<dbReference type="Pfam" id="PF00248">
    <property type="entry name" value="Aldo_ket_red"/>
    <property type="match status" value="1"/>
</dbReference>
<evidence type="ECO:0000313" key="4">
    <source>
        <dbReference type="EMBL" id="KAG5163192.1"/>
    </source>
</evidence>
<evidence type="ECO:0000256" key="1">
    <source>
        <dbReference type="ARBA" id="ARBA00022857"/>
    </source>
</evidence>
<dbReference type="PANTHER" id="PTHR43364:SF7">
    <property type="entry name" value="NADP-DEPENDENT OXIDOREDUCTASE DOMAIN-CONTAINING PROTEIN-RELATED"/>
    <property type="match status" value="1"/>
</dbReference>
<feature type="domain" description="NADP-dependent oxidoreductase" evidence="3">
    <location>
        <begin position="31"/>
        <end position="343"/>
    </location>
</feature>
<dbReference type="PANTHER" id="PTHR43364">
    <property type="entry name" value="NADH-SPECIFIC METHYLGLYOXAL REDUCTASE-RELATED"/>
    <property type="match status" value="1"/>
</dbReference>
<dbReference type="Gene3D" id="3.20.20.100">
    <property type="entry name" value="NADP-dependent oxidoreductase domain"/>
    <property type="match status" value="1"/>
</dbReference>
<comment type="caution">
    <text evidence="4">The sequence shown here is derived from an EMBL/GenBank/DDBJ whole genome shotgun (WGS) entry which is preliminary data.</text>
</comment>
<dbReference type="InterPro" id="IPR050523">
    <property type="entry name" value="AKR_Detox_Biosynth"/>
</dbReference>
<dbReference type="InterPro" id="IPR036812">
    <property type="entry name" value="NAD(P)_OxRdtase_dom_sf"/>
</dbReference>
<evidence type="ECO:0000259" key="3">
    <source>
        <dbReference type="Pfam" id="PF00248"/>
    </source>
</evidence>
<accession>A0A8H7XLT8</accession>
<dbReference type="InterPro" id="IPR023210">
    <property type="entry name" value="NADP_OxRdtase_dom"/>
</dbReference>
<gene>
    <name evidence="4" type="ORF">JR316_012060</name>
</gene>
<name>A0A8H7XLT8_PSICU</name>
<comment type="similarity">
    <text evidence="2">Belongs to the aldo/keto reductase family. Aldo/keto reductase 2 subfamily.</text>
</comment>
<sequence>MPTIFEPCAPPESALARYRLLSPTAGVHVSPLQLGGMSIGDKQWEELGMGSMDKTASFALLDKFFELGGNFIDTANVYQDGSSERIIGEWAEKRGIRDRLFIATKYTQNMHLRDKAMPTQKPLFVGNNAKSLRLSVARSLENLRTGYIDLLYVHIWDWETSVEEVMGSLHKLVMQDKVLYLGVSDTPAWVVSRANQYARDHALTPFSVYQGAWNLMDRAIEREIIPMTKAEGMALAPWNVLAAGKFRTDEEEKRREESGELGRRLFGDWKRTEQERRVCAALEKVAGELGTKSITAVAIAYLMQKTPYVFPIVGGRKVEHLIQNLEALEISLSDEQINYLESVVPFDPGFPMNFIGFGMHYIREFTATANFDKVPPVQPIRPSPKNAST</sequence>
<reference evidence="4" key="1">
    <citation type="submission" date="2021-02" db="EMBL/GenBank/DDBJ databases">
        <title>Psilocybe cubensis genome.</title>
        <authorList>
            <person name="Mckernan K.J."/>
            <person name="Crawford S."/>
            <person name="Trippe A."/>
            <person name="Kane L.T."/>
            <person name="Mclaughlin S."/>
        </authorList>
    </citation>
    <scope>NUCLEOTIDE SEQUENCE [LARGE SCALE GENOMIC DNA]</scope>
    <source>
        <strain evidence="4">MGC-MH-2018</strain>
    </source>
</reference>
<keyword evidence="1" id="KW-0521">NADP</keyword>
<dbReference type="SUPFAM" id="SSF51430">
    <property type="entry name" value="NAD(P)-linked oxidoreductase"/>
    <property type="match status" value="1"/>
</dbReference>
<protein>
    <recommendedName>
        <fullName evidence="3">NADP-dependent oxidoreductase domain-containing protein</fullName>
    </recommendedName>
</protein>
<proteinExistence type="inferred from homology"/>
<dbReference type="OrthoDB" id="48988at2759"/>
<dbReference type="AlphaFoldDB" id="A0A8H7XLT8"/>
<dbReference type="EMBL" id="JAFIQS010000016">
    <property type="protein sequence ID" value="KAG5163192.1"/>
    <property type="molecule type" value="Genomic_DNA"/>
</dbReference>
<evidence type="ECO:0000256" key="2">
    <source>
        <dbReference type="ARBA" id="ARBA00038157"/>
    </source>
</evidence>